<sequence>MASLSKSEVEHFVEHLRTFPVEEFGSPAWLQQMMNIEKLNVCAHVQAANNQFEQVVDAINTFDKVEVLVHELLAADLWLKNCMPKIEPRLNRLAFGRKFMCERSPTTILNLLELVVFHPENISSEALLPLIDYCNSKMALLVDLDLGDLLVENPPESLKSTFSTGFSCLSIIWCIASCADISLSVTKRLVSEDDVVTTICALIMKQPWRTVKKGKVTKWFNGEIKQLKPSEALRVCPPEAHAWTSLQQLLEPRCLEMTRWNEHRKEAIIEVDSMITEVLIDQLPPVAALKRAIQYLKVNEIPEQKFSAVIEQYPEMLTEFGKKRDWNKITEDSYNKYFNPPPQVLQKELMELSEFFEIFQ</sequence>
<dbReference type="InterPro" id="IPR052298">
    <property type="entry name" value="ZMYND10"/>
</dbReference>
<gene>
    <name evidence="1" type="ORF">M9Y10_016862</name>
</gene>
<dbReference type="PANTHER" id="PTHR13244:SF7">
    <property type="entry name" value="ZINC FINGER MYND DOMAIN-CONTAINING PROTEIN 10"/>
    <property type="match status" value="1"/>
</dbReference>
<dbReference type="EMBL" id="JAPFFF010000021">
    <property type="protein sequence ID" value="KAK8854302.1"/>
    <property type="molecule type" value="Genomic_DNA"/>
</dbReference>
<name>A0ABR2HXD1_9EUKA</name>
<protein>
    <submittedName>
        <fullName evidence="1">Uncharacterized protein</fullName>
    </submittedName>
</protein>
<proteinExistence type="predicted"/>
<reference evidence="1 2" key="1">
    <citation type="submission" date="2024-04" db="EMBL/GenBank/DDBJ databases">
        <title>Tritrichomonas musculus Genome.</title>
        <authorList>
            <person name="Alves-Ferreira E."/>
            <person name="Grigg M."/>
            <person name="Lorenzi H."/>
            <person name="Galac M."/>
        </authorList>
    </citation>
    <scope>NUCLEOTIDE SEQUENCE [LARGE SCALE GENOMIC DNA]</scope>
    <source>
        <strain evidence="1 2">EAF2021</strain>
    </source>
</reference>
<evidence type="ECO:0000313" key="1">
    <source>
        <dbReference type="EMBL" id="KAK8854302.1"/>
    </source>
</evidence>
<organism evidence="1 2">
    <name type="scientific">Tritrichomonas musculus</name>
    <dbReference type="NCBI Taxonomy" id="1915356"/>
    <lineage>
        <taxon>Eukaryota</taxon>
        <taxon>Metamonada</taxon>
        <taxon>Parabasalia</taxon>
        <taxon>Tritrichomonadida</taxon>
        <taxon>Tritrichomonadidae</taxon>
        <taxon>Tritrichomonas</taxon>
    </lineage>
</organism>
<keyword evidence="2" id="KW-1185">Reference proteome</keyword>
<dbReference type="PANTHER" id="PTHR13244">
    <property type="entry name" value="ZINC FINGER MYND DOMAIN CONTAINING PROTEIN 10"/>
    <property type="match status" value="1"/>
</dbReference>
<comment type="caution">
    <text evidence="1">The sequence shown here is derived from an EMBL/GenBank/DDBJ whole genome shotgun (WGS) entry which is preliminary data.</text>
</comment>
<accession>A0ABR2HXD1</accession>
<evidence type="ECO:0000313" key="2">
    <source>
        <dbReference type="Proteomes" id="UP001470230"/>
    </source>
</evidence>
<dbReference type="Proteomes" id="UP001470230">
    <property type="component" value="Unassembled WGS sequence"/>
</dbReference>